<keyword evidence="3" id="KW-1185">Reference proteome</keyword>
<feature type="transmembrane region" description="Helical" evidence="1">
    <location>
        <begin position="55"/>
        <end position="73"/>
    </location>
</feature>
<sequence>MAGKVYHSEEEYRTAVLRRNETKKMLAGIASNLGAGLIAAAAVQSYADGRIAPATGGWFLAAGLLIYAGAFFLKSLDAER</sequence>
<proteinExistence type="predicted"/>
<evidence type="ECO:0000256" key="1">
    <source>
        <dbReference type="SAM" id="Phobius"/>
    </source>
</evidence>
<gene>
    <name evidence="2" type="ORF">D3M59_04695</name>
</gene>
<reference evidence="2 3" key="1">
    <citation type="submission" date="2018-09" db="EMBL/GenBank/DDBJ databases">
        <title>Sphingomonas sp. DAC4.</title>
        <authorList>
            <person name="Seo T."/>
        </authorList>
    </citation>
    <scope>NUCLEOTIDE SEQUENCE [LARGE SCALE GENOMIC DNA]</scope>
    <source>
        <strain evidence="2 3">DAC4</strain>
    </source>
</reference>
<accession>A0A418Q327</accession>
<name>A0A418Q327_9SPHN</name>
<keyword evidence="1" id="KW-1133">Transmembrane helix</keyword>
<protein>
    <submittedName>
        <fullName evidence="2">Uncharacterized protein</fullName>
    </submittedName>
</protein>
<evidence type="ECO:0000313" key="2">
    <source>
        <dbReference type="EMBL" id="RIX32264.1"/>
    </source>
</evidence>
<dbReference type="EMBL" id="QXTF01000001">
    <property type="protein sequence ID" value="RIX32264.1"/>
    <property type="molecule type" value="Genomic_DNA"/>
</dbReference>
<evidence type="ECO:0000313" key="3">
    <source>
        <dbReference type="Proteomes" id="UP000285023"/>
    </source>
</evidence>
<dbReference type="AlphaFoldDB" id="A0A418Q327"/>
<keyword evidence="1" id="KW-0472">Membrane</keyword>
<keyword evidence="1" id="KW-0812">Transmembrane</keyword>
<feature type="transmembrane region" description="Helical" evidence="1">
    <location>
        <begin position="25"/>
        <end position="43"/>
    </location>
</feature>
<comment type="caution">
    <text evidence="2">The sequence shown here is derived from an EMBL/GenBank/DDBJ whole genome shotgun (WGS) entry which is preliminary data.</text>
</comment>
<dbReference type="Proteomes" id="UP000285023">
    <property type="component" value="Unassembled WGS sequence"/>
</dbReference>
<organism evidence="2 3">
    <name type="scientific">Sphingomonas edaphi</name>
    <dbReference type="NCBI Taxonomy" id="2315689"/>
    <lineage>
        <taxon>Bacteria</taxon>
        <taxon>Pseudomonadati</taxon>
        <taxon>Pseudomonadota</taxon>
        <taxon>Alphaproteobacteria</taxon>
        <taxon>Sphingomonadales</taxon>
        <taxon>Sphingomonadaceae</taxon>
        <taxon>Sphingomonas</taxon>
    </lineage>
</organism>